<dbReference type="AlphaFoldDB" id="A0A937M306"/>
<dbReference type="Proteomes" id="UP000705230">
    <property type="component" value="Unassembled WGS sequence"/>
</dbReference>
<reference evidence="1" key="1">
    <citation type="submission" date="2020-10" db="EMBL/GenBank/DDBJ databases">
        <title>Microbiome of the Black Sea water column analyzed by genome centric metagenomics.</title>
        <authorList>
            <person name="Cabello-Yeves P.J."/>
            <person name="Callieri C."/>
            <person name="Picazo A."/>
            <person name="Mehrshad M."/>
            <person name="Haro-Moreno J.M."/>
            <person name="Roda-Garcia J."/>
            <person name="Dzembekova N."/>
            <person name="Slabakova V."/>
            <person name="Slabakova N."/>
            <person name="Moncheva S."/>
            <person name="Rodriguez-Valera F."/>
        </authorList>
    </citation>
    <scope>NUCLEOTIDE SEQUENCE</scope>
    <source>
        <strain evidence="1">BS30m-G43</strain>
    </source>
</reference>
<gene>
    <name evidence="1" type="ORF">ISR29_06005</name>
</gene>
<evidence type="ECO:0000313" key="2">
    <source>
        <dbReference type="Proteomes" id="UP000705230"/>
    </source>
</evidence>
<evidence type="ECO:0000313" key="1">
    <source>
        <dbReference type="EMBL" id="MBL6903738.1"/>
    </source>
</evidence>
<sequence length="388" mass="44617">MNRYFLHNLNNSLNEVEVFHYVDDIFKSKKQIFIDDISDHISSDSEIFYFIPSSKLSSVKLDTSPDDSDETIRAKLLSEMDNFIVSDISENEIFVHRNSKLNLAILINKDYLSSLTKKLRATGSKIYIYPEHMLSFLKDESSIFKIADRIIFSFPAGEGFSQNEVNLDDYLQLINKERENFSPKLYINDSTLAKNFKNSDIEDVSLESLHLLFIKEHSFLPNLYRSGFHLDYWIKRYQINKLDLALVIAATSLMVIYPISSTFLNNSYADEYKYETVSLFKKINPNIRKVVNPRRQIDEILNSYNLEQASNLSISGLDSIKRLDIPEITKLYMDIDKSEAQLTLSDLGSSQYQFLINLLPQANLNLIKEDVKTLNGKVSGFVVIGLSG</sequence>
<proteinExistence type="predicted"/>
<name>A0A937M306_9GAMM</name>
<organism evidence="1 2">
    <name type="scientific">SAR86 cluster bacterium</name>
    <dbReference type="NCBI Taxonomy" id="2030880"/>
    <lineage>
        <taxon>Bacteria</taxon>
        <taxon>Pseudomonadati</taxon>
        <taxon>Pseudomonadota</taxon>
        <taxon>Gammaproteobacteria</taxon>
        <taxon>SAR86 cluster</taxon>
    </lineage>
</organism>
<accession>A0A937M306</accession>
<dbReference type="EMBL" id="JADHSG010000013">
    <property type="protein sequence ID" value="MBL6903738.1"/>
    <property type="molecule type" value="Genomic_DNA"/>
</dbReference>
<comment type="caution">
    <text evidence="1">The sequence shown here is derived from an EMBL/GenBank/DDBJ whole genome shotgun (WGS) entry which is preliminary data.</text>
</comment>
<protein>
    <submittedName>
        <fullName evidence="1">Uncharacterized protein</fullName>
    </submittedName>
</protein>